<name>A0A414Q2M0_FUSMR</name>
<evidence type="ECO:0000313" key="2">
    <source>
        <dbReference type="Proteomes" id="UP000284676"/>
    </source>
</evidence>
<evidence type="ECO:0000313" key="1">
    <source>
        <dbReference type="EMBL" id="RHF75035.1"/>
    </source>
</evidence>
<dbReference type="EMBL" id="QRHL01000001">
    <property type="protein sequence ID" value="RHF75035.1"/>
    <property type="molecule type" value="Genomic_DNA"/>
</dbReference>
<reference evidence="1 2" key="1">
    <citation type="submission" date="2018-08" db="EMBL/GenBank/DDBJ databases">
        <title>A genome reference for cultivated species of the human gut microbiota.</title>
        <authorList>
            <person name="Zou Y."/>
            <person name="Xue W."/>
            <person name="Luo G."/>
        </authorList>
    </citation>
    <scope>NUCLEOTIDE SEQUENCE [LARGE SCALE GENOMIC DNA]</scope>
    <source>
        <strain evidence="1 2">AM25-1</strain>
    </source>
</reference>
<comment type="caution">
    <text evidence="1">The sequence shown here is derived from an EMBL/GenBank/DDBJ whole genome shotgun (WGS) entry which is preliminary data.</text>
</comment>
<dbReference type="AlphaFoldDB" id="A0A414Q2M0"/>
<sequence length="117" mass="13647">MVEEEKVEKRSSELSPFKKMLREDIDIFLNIDEFGENITINDIEYTAVIEHPEKDFSIVEDGIAEAIAIILYLKEKDEFKKFKTGKSITVNSSQYIINDSYEEEGMRIIKLSENRGY</sequence>
<proteinExistence type="predicted"/>
<accession>A0A414Q2M0</accession>
<organism evidence="1 2">
    <name type="scientific">Fusobacterium mortiferum</name>
    <dbReference type="NCBI Taxonomy" id="850"/>
    <lineage>
        <taxon>Bacteria</taxon>
        <taxon>Fusobacteriati</taxon>
        <taxon>Fusobacteriota</taxon>
        <taxon>Fusobacteriia</taxon>
        <taxon>Fusobacteriales</taxon>
        <taxon>Fusobacteriaceae</taxon>
        <taxon>Fusobacterium</taxon>
    </lineage>
</organism>
<protein>
    <submittedName>
        <fullName evidence="1">Uncharacterized protein</fullName>
    </submittedName>
</protein>
<dbReference type="Proteomes" id="UP000284676">
    <property type="component" value="Unassembled WGS sequence"/>
</dbReference>
<gene>
    <name evidence="1" type="ORF">DW663_01190</name>
</gene>